<keyword evidence="4" id="KW-1185">Reference proteome</keyword>
<feature type="region of interest" description="Disordered" evidence="2">
    <location>
        <begin position="179"/>
        <end position="200"/>
    </location>
</feature>
<dbReference type="InterPro" id="IPR036770">
    <property type="entry name" value="Ankyrin_rpt-contain_sf"/>
</dbReference>
<feature type="compositionally biased region" description="Polar residues" evidence="2">
    <location>
        <begin position="1"/>
        <end position="10"/>
    </location>
</feature>
<protein>
    <submittedName>
        <fullName evidence="3">Uncharacterized protein</fullName>
    </submittedName>
</protein>
<dbReference type="GO" id="GO:0005634">
    <property type="term" value="C:nucleus"/>
    <property type="evidence" value="ECO:0007669"/>
    <property type="project" value="TreeGrafter"/>
</dbReference>
<dbReference type="Pfam" id="PF13637">
    <property type="entry name" value="Ank_4"/>
    <property type="match status" value="1"/>
</dbReference>
<evidence type="ECO:0000313" key="4">
    <source>
        <dbReference type="Proteomes" id="UP001152759"/>
    </source>
</evidence>
<dbReference type="PROSITE" id="PS50297">
    <property type="entry name" value="ANK_REP_REGION"/>
    <property type="match status" value="1"/>
</dbReference>
<dbReference type="GO" id="GO:1990166">
    <property type="term" value="P:protein localization to site of double-strand break"/>
    <property type="evidence" value="ECO:0007669"/>
    <property type="project" value="TreeGrafter"/>
</dbReference>
<dbReference type="GO" id="GO:2000781">
    <property type="term" value="P:positive regulation of double-strand break repair"/>
    <property type="evidence" value="ECO:0007669"/>
    <property type="project" value="InterPro"/>
</dbReference>
<organism evidence="3 4">
    <name type="scientific">Bemisia tabaci</name>
    <name type="common">Sweetpotato whitefly</name>
    <name type="synonym">Aleurodes tabaci</name>
    <dbReference type="NCBI Taxonomy" id="7038"/>
    <lineage>
        <taxon>Eukaryota</taxon>
        <taxon>Metazoa</taxon>
        <taxon>Ecdysozoa</taxon>
        <taxon>Arthropoda</taxon>
        <taxon>Hexapoda</taxon>
        <taxon>Insecta</taxon>
        <taxon>Pterygota</taxon>
        <taxon>Neoptera</taxon>
        <taxon>Paraneoptera</taxon>
        <taxon>Hemiptera</taxon>
        <taxon>Sternorrhyncha</taxon>
        <taxon>Aleyrodoidea</taxon>
        <taxon>Aleyrodidae</taxon>
        <taxon>Aleyrodinae</taxon>
        <taxon>Bemisia</taxon>
    </lineage>
</organism>
<dbReference type="EMBL" id="OU963868">
    <property type="protein sequence ID" value="CAH0393529.1"/>
    <property type="molecule type" value="Genomic_DNA"/>
</dbReference>
<dbReference type="Gene3D" id="1.25.40.20">
    <property type="entry name" value="Ankyrin repeat-containing domain"/>
    <property type="match status" value="1"/>
</dbReference>
<evidence type="ECO:0000256" key="2">
    <source>
        <dbReference type="SAM" id="MobiDB-lite"/>
    </source>
</evidence>
<feature type="repeat" description="ANK" evidence="1">
    <location>
        <begin position="749"/>
        <end position="781"/>
    </location>
</feature>
<dbReference type="GO" id="GO:0006974">
    <property type="term" value="P:DNA damage response"/>
    <property type="evidence" value="ECO:0007669"/>
    <property type="project" value="TreeGrafter"/>
</dbReference>
<dbReference type="Proteomes" id="UP001152759">
    <property type="component" value="Chromosome 7"/>
</dbReference>
<dbReference type="SUPFAM" id="SSF48403">
    <property type="entry name" value="Ankyrin repeat"/>
    <property type="match status" value="1"/>
</dbReference>
<evidence type="ECO:0000256" key="1">
    <source>
        <dbReference type="PROSITE-ProRule" id="PRU00023"/>
    </source>
</evidence>
<feature type="repeat" description="ANK" evidence="1">
    <location>
        <begin position="789"/>
        <end position="821"/>
    </location>
</feature>
<dbReference type="InterPro" id="IPR042479">
    <property type="entry name" value="Slf1"/>
</dbReference>
<feature type="compositionally biased region" description="Polar residues" evidence="2">
    <location>
        <begin position="85"/>
        <end position="107"/>
    </location>
</feature>
<accession>A0A9P0F8D5</accession>
<dbReference type="AlphaFoldDB" id="A0A9P0F8D5"/>
<sequence>MQNLRQSHVQMSKLKRSRSQKATNTGSPTNTIDRYFSPSPRNIAVNSLNSPLEDLTLSSPKKKRSKLAGSVDASPRLPPFHFSCPNVNKNQSSPTKRKPSTPTNYSKKLSPKKSVRALFPTPKRKRSDVDDSSSSASNLKIDLNANVANVSPMKVDPRTSPRKKAGTLSAEKFFMKSDDVHHDEHSSESDEEPEFKGGNASPTIKLMPTNSCNHAVSEAVSPTPTREGLNFFKDVASFIREKYHNLERRLNFSFPICENKELTERERESAAVAESLLAVIQVDSFSDAGIDLTENFLSERKYLSWQLLRHIVYFTMNYCNDEDWMKCLKICFNQLALHPPVSCDMRQYYSLLLDHEEEMNFSQKSQKGFLTYLMEELSERYKYTSPANCKRTRKKNPKYSDYSEIDEEFEDEQKGKGKKGAVTPQKGKKNEKKIVSWLSTDDDEIDNSEINETLQNAIDDVGRKQQKILGREILEERQLQLFDFVIRILQVDFLEWSKKWGLNRREKLVSTHESPLVATLMWDRLLGFSAISLRIKEVFHFYVNSEPQHRKYFERFITLMVEVMRIFDGEVTKIDGALFLNFPHKGEMLGEKCRSFADEFFLHCFGSPTHMSATEVHNINLKINTLEPSWLRLHLLNRLLNQTLGCKLTGNLSSVIDVLRAFSFEDKIFEVYSSCKQEQPCGSQQLKETVKTQRTKLRSRGAINKPKDPVGETDLHKASKNKKGSIFYNRPLENLLAVPSVNIMVCDNNGWIPLHEAAYSGNVEGCRMLYEHASTFDQKFRLLSCRSNEGSTPLLEAISKDHIEVAEFLLSVGGSFLLQQIDNTGRTAFDACKSEGMREVLKRYENTPVSKYLSVPNHIWAILFALISSYFETYGTEVCFKYRNLTLSPADFSNVSFPNKKGHLSFILNSSLYSKDLCLIGQLQSIIEMLKGNNPAIKELKLLEIYFREELYIYIS</sequence>
<feature type="region of interest" description="Disordered" evidence="2">
    <location>
        <begin position="1"/>
        <end position="136"/>
    </location>
</feature>
<proteinExistence type="predicted"/>
<evidence type="ECO:0000313" key="3">
    <source>
        <dbReference type="EMBL" id="CAH0393529.1"/>
    </source>
</evidence>
<dbReference type="GO" id="GO:0035861">
    <property type="term" value="C:site of double-strand break"/>
    <property type="evidence" value="ECO:0007669"/>
    <property type="project" value="TreeGrafter"/>
</dbReference>
<dbReference type="PROSITE" id="PS50088">
    <property type="entry name" value="ANK_REPEAT"/>
    <property type="match status" value="2"/>
</dbReference>
<dbReference type="PANTHER" id="PTHR46677:SF1">
    <property type="entry name" value="SMC5-SMC6 COMPLEX LOCALIZATION FACTOR PROTEIN 1"/>
    <property type="match status" value="1"/>
</dbReference>
<feature type="compositionally biased region" description="Polar residues" evidence="2">
    <location>
        <begin position="20"/>
        <end position="32"/>
    </location>
</feature>
<dbReference type="PANTHER" id="PTHR46677">
    <property type="entry name" value="SMC5-SMC6 COMPLEX LOCALIZATION FACTOR PROTEIN 1"/>
    <property type="match status" value="1"/>
</dbReference>
<reference evidence="3" key="1">
    <citation type="submission" date="2021-12" db="EMBL/GenBank/DDBJ databases">
        <authorList>
            <person name="King R."/>
        </authorList>
    </citation>
    <scope>NUCLEOTIDE SEQUENCE</scope>
</reference>
<keyword evidence="1" id="KW-0040">ANK repeat</keyword>
<feature type="compositionally biased region" description="Basic and acidic residues" evidence="2">
    <location>
        <begin position="179"/>
        <end position="188"/>
    </location>
</feature>
<gene>
    <name evidence="3" type="ORF">BEMITA_LOCUS11919</name>
</gene>
<dbReference type="SMART" id="SM00248">
    <property type="entry name" value="ANK"/>
    <property type="match status" value="2"/>
</dbReference>
<dbReference type="InterPro" id="IPR002110">
    <property type="entry name" value="Ankyrin_rpt"/>
</dbReference>
<name>A0A9P0F8D5_BEMTA</name>